<organism evidence="2 3">
    <name type="scientific">Neisseria dumasiana</name>
    <dbReference type="NCBI Taxonomy" id="1931275"/>
    <lineage>
        <taxon>Bacteria</taxon>
        <taxon>Pseudomonadati</taxon>
        <taxon>Pseudomonadota</taxon>
        <taxon>Betaproteobacteria</taxon>
        <taxon>Neisseriales</taxon>
        <taxon>Neisseriaceae</taxon>
        <taxon>Neisseria</taxon>
    </lineage>
</organism>
<keyword evidence="1" id="KW-1133">Transmembrane helix</keyword>
<sequence length="90" mass="10710">MKSQWEVNEIEELKVFTFGFCNNWIDEKDDVLWSCSEDFQSIGFESKKIDLEVVSVKNYFLQDLLKISSMFGMVFLFLNTIMKTEYRSLL</sequence>
<dbReference type="EMBL" id="MTAC01000031">
    <property type="protein sequence ID" value="OSI31618.1"/>
    <property type="molecule type" value="Genomic_DNA"/>
</dbReference>
<gene>
    <name evidence="2" type="ORF">BV913_10500</name>
</gene>
<reference evidence="2 3" key="1">
    <citation type="submission" date="2017-01" db="EMBL/GenBank/DDBJ databases">
        <authorList>
            <person name="Wolfgang W.J."/>
            <person name="Cole J."/>
            <person name="Wroblewski D."/>
            <person name="Mcginnis J."/>
            <person name="Musser K.A."/>
        </authorList>
    </citation>
    <scope>NUCLEOTIDE SEQUENCE [LARGE SCALE GENOMIC DNA]</scope>
    <source>
        <strain evidence="2 3">93087</strain>
    </source>
</reference>
<name>A0ABX3WIX0_9NEIS</name>
<protein>
    <submittedName>
        <fullName evidence="2">Uncharacterized protein</fullName>
    </submittedName>
</protein>
<keyword evidence="1" id="KW-0472">Membrane</keyword>
<dbReference type="Proteomes" id="UP000193346">
    <property type="component" value="Unassembled WGS sequence"/>
</dbReference>
<keyword evidence="3" id="KW-1185">Reference proteome</keyword>
<evidence type="ECO:0000313" key="3">
    <source>
        <dbReference type="Proteomes" id="UP000193346"/>
    </source>
</evidence>
<accession>A0ABX3WIX0</accession>
<feature type="transmembrane region" description="Helical" evidence="1">
    <location>
        <begin position="64"/>
        <end position="82"/>
    </location>
</feature>
<evidence type="ECO:0000313" key="2">
    <source>
        <dbReference type="EMBL" id="OSI31618.1"/>
    </source>
</evidence>
<keyword evidence="1" id="KW-0812">Transmembrane</keyword>
<proteinExistence type="predicted"/>
<evidence type="ECO:0000256" key="1">
    <source>
        <dbReference type="SAM" id="Phobius"/>
    </source>
</evidence>
<comment type="caution">
    <text evidence="2">The sequence shown here is derived from an EMBL/GenBank/DDBJ whole genome shotgun (WGS) entry which is preliminary data.</text>
</comment>